<feature type="chain" id="PRO_5045474167" evidence="2">
    <location>
        <begin position="24"/>
        <end position="169"/>
    </location>
</feature>
<feature type="region of interest" description="Disordered" evidence="1">
    <location>
        <begin position="142"/>
        <end position="169"/>
    </location>
</feature>
<feature type="signal peptide" evidence="2">
    <location>
        <begin position="1"/>
        <end position="23"/>
    </location>
</feature>
<sequence length="169" mass="17742">MNRIVSAVLACCVPMLFPTGTSANEERFLDSLAGDYAGQGQVRLRTDRKPITVSCTFASTTSGDSLSLKGRCRGLVVVSRAVGVDLKVSGGTYRGSYIGAGSGPASLSGRRKGEALNLTIGWAKKVNGDRRANLSVAKAGNDGLTLTTTDRDPSSGKMVTTSRITLQRR</sequence>
<proteinExistence type="predicted"/>
<name>A0ABQ5ZJA6_9HYPH</name>
<dbReference type="EMBL" id="BSOP01000034">
    <property type="protein sequence ID" value="GLR52885.1"/>
    <property type="molecule type" value="Genomic_DNA"/>
</dbReference>
<protein>
    <submittedName>
        <fullName evidence="3">Uncharacterized protein</fullName>
    </submittedName>
</protein>
<evidence type="ECO:0000313" key="4">
    <source>
        <dbReference type="Proteomes" id="UP001156702"/>
    </source>
</evidence>
<keyword evidence="2" id="KW-0732">Signal</keyword>
<dbReference type="RefSeq" id="WP_244769472.1">
    <property type="nucleotide sequence ID" value="NZ_BSOP01000034.1"/>
</dbReference>
<evidence type="ECO:0000256" key="1">
    <source>
        <dbReference type="SAM" id="MobiDB-lite"/>
    </source>
</evidence>
<keyword evidence="4" id="KW-1185">Reference proteome</keyword>
<evidence type="ECO:0000256" key="2">
    <source>
        <dbReference type="SAM" id="SignalP"/>
    </source>
</evidence>
<comment type="caution">
    <text evidence="3">The sequence shown here is derived from an EMBL/GenBank/DDBJ whole genome shotgun (WGS) entry which is preliminary data.</text>
</comment>
<feature type="compositionally biased region" description="Polar residues" evidence="1">
    <location>
        <begin position="157"/>
        <end position="169"/>
    </location>
</feature>
<accession>A0ABQ5ZJA6</accession>
<gene>
    <name evidence="3" type="ORF">GCM10007923_41000</name>
</gene>
<reference evidence="4" key="1">
    <citation type="journal article" date="2019" name="Int. J. Syst. Evol. Microbiol.">
        <title>The Global Catalogue of Microorganisms (GCM) 10K type strain sequencing project: providing services to taxonomists for standard genome sequencing and annotation.</title>
        <authorList>
            <consortium name="The Broad Institute Genomics Platform"/>
            <consortium name="The Broad Institute Genome Sequencing Center for Infectious Disease"/>
            <person name="Wu L."/>
            <person name="Ma J."/>
        </authorList>
    </citation>
    <scope>NUCLEOTIDE SEQUENCE [LARGE SCALE GENOMIC DNA]</scope>
    <source>
        <strain evidence="4">NBRC 102122</strain>
    </source>
</reference>
<evidence type="ECO:0000313" key="3">
    <source>
        <dbReference type="EMBL" id="GLR52885.1"/>
    </source>
</evidence>
<dbReference type="Proteomes" id="UP001156702">
    <property type="component" value="Unassembled WGS sequence"/>
</dbReference>
<organism evidence="3 4">
    <name type="scientific">Shinella yambaruensis</name>
    <dbReference type="NCBI Taxonomy" id="415996"/>
    <lineage>
        <taxon>Bacteria</taxon>
        <taxon>Pseudomonadati</taxon>
        <taxon>Pseudomonadota</taxon>
        <taxon>Alphaproteobacteria</taxon>
        <taxon>Hyphomicrobiales</taxon>
        <taxon>Rhizobiaceae</taxon>
        <taxon>Shinella</taxon>
    </lineage>
</organism>